<dbReference type="InterPro" id="IPR032675">
    <property type="entry name" value="LRR_dom_sf"/>
</dbReference>
<reference evidence="2" key="1">
    <citation type="journal article" date="2014" name="Proc. Natl. Acad. Sci. U.S.A.">
        <title>Extensive sampling of basidiomycete genomes demonstrates inadequacy of the white-rot/brown-rot paradigm for wood decay fungi.</title>
        <authorList>
            <person name="Riley R."/>
            <person name="Salamov A.A."/>
            <person name="Brown D.W."/>
            <person name="Nagy L.G."/>
            <person name="Floudas D."/>
            <person name="Held B.W."/>
            <person name="Levasseur A."/>
            <person name="Lombard V."/>
            <person name="Morin E."/>
            <person name="Otillar R."/>
            <person name="Lindquist E.A."/>
            <person name="Sun H."/>
            <person name="LaButti K.M."/>
            <person name="Schmutz J."/>
            <person name="Jabbour D."/>
            <person name="Luo H."/>
            <person name="Baker S.E."/>
            <person name="Pisabarro A.G."/>
            <person name="Walton J.D."/>
            <person name="Blanchette R.A."/>
            <person name="Henrissat B."/>
            <person name="Martin F."/>
            <person name="Cullen D."/>
            <person name="Hibbett D.S."/>
            <person name="Grigoriev I.V."/>
        </authorList>
    </citation>
    <scope>NUCLEOTIDE SEQUENCE [LARGE SCALE GENOMIC DNA]</scope>
    <source>
        <strain evidence="2">CBS 339.88</strain>
    </source>
</reference>
<protein>
    <recommendedName>
        <fullName evidence="3">F-box domain-containing protein</fullName>
    </recommendedName>
</protein>
<evidence type="ECO:0008006" key="3">
    <source>
        <dbReference type="Google" id="ProtNLM"/>
    </source>
</evidence>
<evidence type="ECO:0000313" key="2">
    <source>
        <dbReference type="Proteomes" id="UP000027222"/>
    </source>
</evidence>
<dbReference type="AlphaFoldDB" id="A0A067SAB9"/>
<accession>A0A067SAB9</accession>
<dbReference type="HOGENOM" id="CLU_1326457_0_0_1"/>
<keyword evidence="2" id="KW-1185">Reference proteome</keyword>
<dbReference type="OrthoDB" id="2900663at2759"/>
<gene>
    <name evidence="1" type="ORF">GALMADRAFT_1062899</name>
</gene>
<organism evidence="1 2">
    <name type="scientific">Galerina marginata (strain CBS 339.88)</name>
    <dbReference type="NCBI Taxonomy" id="685588"/>
    <lineage>
        <taxon>Eukaryota</taxon>
        <taxon>Fungi</taxon>
        <taxon>Dikarya</taxon>
        <taxon>Basidiomycota</taxon>
        <taxon>Agaricomycotina</taxon>
        <taxon>Agaricomycetes</taxon>
        <taxon>Agaricomycetidae</taxon>
        <taxon>Agaricales</taxon>
        <taxon>Agaricineae</taxon>
        <taxon>Strophariaceae</taxon>
        <taxon>Galerina</taxon>
    </lineage>
</organism>
<name>A0A067SAB9_GALM3</name>
<sequence>MDLGWITLAQFLNECPNLINLALWSHHPTKQLLNSIEKMSLQRLSTNLSSLDEQDFKGPAFSCITHLDITGLKGDWARYKVLTHVPQLTHIAINEVVDMQAIHHLLQYCPKLQILLVVTYDIPSWNLDLEDIHLYDPRLVLMEVQRFTLAEWTNGTNGKEDLWEGPEVISASKTYGRIKKEQFCTWFSGYTWRRKLDDLEVGGRGVI</sequence>
<dbReference type="EMBL" id="KL142412">
    <property type="protein sequence ID" value="KDR67806.1"/>
    <property type="molecule type" value="Genomic_DNA"/>
</dbReference>
<dbReference type="Gene3D" id="3.80.10.10">
    <property type="entry name" value="Ribonuclease Inhibitor"/>
    <property type="match status" value="1"/>
</dbReference>
<evidence type="ECO:0000313" key="1">
    <source>
        <dbReference type="EMBL" id="KDR67806.1"/>
    </source>
</evidence>
<proteinExistence type="predicted"/>
<dbReference type="SUPFAM" id="SSF52047">
    <property type="entry name" value="RNI-like"/>
    <property type="match status" value="1"/>
</dbReference>
<dbReference type="Proteomes" id="UP000027222">
    <property type="component" value="Unassembled WGS sequence"/>
</dbReference>